<dbReference type="PANTHER" id="PTHR47751:SF2">
    <property type="entry name" value="DLTD N-TERMINAL DOMAIN PROTEIN (AFU_ORTHOLOGUE AFUA_8G00380)-RELATED"/>
    <property type="match status" value="1"/>
</dbReference>
<sequence>MASSRDVEFKTYDGIKLRGTLFPAGENTPCIIMNSGASVLFLSINFLPDFAVRFQAAGITALIYDNRCLGDSEGSPRDEVDPLLQTRDYFDAFCYATTLPEVDANKIVYWGSSMSGGTALVAAALNKNIAAVVVQVPFISGEWISQRSDSPPDALFQERASAISSGAPSKIPSFPESLEHIKTRTSKAVIQDPAAVTLTDEITRRGQNWGKWATVQSLLNCSMFEPLAYVHRIAPTPLLMVVAEKDVTTPSHLQLEAFNRAREPKKLQLFKGQNHFSMYYGQDFEMNVASQIAFLKETLKI</sequence>
<evidence type="ECO:0000256" key="1">
    <source>
        <dbReference type="ARBA" id="ARBA00029464"/>
    </source>
</evidence>
<name>A0AA37LH75_9PEZI</name>
<evidence type="ECO:0000259" key="2">
    <source>
        <dbReference type="Pfam" id="PF12146"/>
    </source>
</evidence>
<dbReference type="EMBL" id="BQXU01000014">
    <property type="protein sequence ID" value="GKT45910.1"/>
    <property type="molecule type" value="Genomic_DNA"/>
</dbReference>
<comment type="similarity">
    <text evidence="1">Belongs to the polyketide transferase af380 family.</text>
</comment>
<dbReference type="InterPro" id="IPR051411">
    <property type="entry name" value="Polyketide_trans_af380"/>
</dbReference>
<organism evidence="3 4">
    <name type="scientific">Colletotrichum spaethianum</name>
    <dbReference type="NCBI Taxonomy" id="700344"/>
    <lineage>
        <taxon>Eukaryota</taxon>
        <taxon>Fungi</taxon>
        <taxon>Dikarya</taxon>
        <taxon>Ascomycota</taxon>
        <taxon>Pezizomycotina</taxon>
        <taxon>Sordariomycetes</taxon>
        <taxon>Hypocreomycetidae</taxon>
        <taxon>Glomerellales</taxon>
        <taxon>Glomerellaceae</taxon>
        <taxon>Colletotrichum</taxon>
        <taxon>Colletotrichum spaethianum species complex</taxon>
    </lineage>
</organism>
<keyword evidence="3" id="KW-0808">Transferase</keyword>
<accession>A0AA37LH75</accession>
<dbReference type="InterPro" id="IPR022742">
    <property type="entry name" value="Hydrolase_4"/>
</dbReference>
<gene>
    <name evidence="3" type="ORF">ColSpa_06091</name>
</gene>
<keyword evidence="4" id="KW-1185">Reference proteome</keyword>
<feature type="domain" description="Serine aminopeptidase S33" evidence="2">
    <location>
        <begin position="46"/>
        <end position="275"/>
    </location>
</feature>
<dbReference type="SUPFAM" id="SSF53474">
    <property type="entry name" value="alpha/beta-Hydrolases"/>
    <property type="match status" value="1"/>
</dbReference>
<dbReference type="PANTHER" id="PTHR47751">
    <property type="entry name" value="SUPERFAMILY HYDROLASE, PUTATIVE (AFU_ORTHOLOGUE AFUA_2G16580)-RELATED"/>
    <property type="match status" value="1"/>
</dbReference>
<dbReference type="AlphaFoldDB" id="A0AA37LH75"/>
<comment type="caution">
    <text evidence="3">The sequence shown here is derived from an EMBL/GenBank/DDBJ whole genome shotgun (WGS) entry which is preliminary data.</text>
</comment>
<dbReference type="GO" id="GO:0016740">
    <property type="term" value="F:transferase activity"/>
    <property type="evidence" value="ECO:0007669"/>
    <property type="project" value="UniProtKB-KW"/>
</dbReference>
<dbReference type="Gene3D" id="1.10.10.800">
    <property type="match status" value="1"/>
</dbReference>
<dbReference type="Pfam" id="PF12146">
    <property type="entry name" value="Hydrolase_4"/>
    <property type="match status" value="1"/>
</dbReference>
<dbReference type="RefSeq" id="XP_049128260.1">
    <property type="nucleotide sequence ID" value="XM_049272303.1"/>
</dbReference>
<reference evidence="3 4" key="1">
    <citation type="submission" date="2022-03" db="EMBL/GenBank/DDBJ databases">
        <title>Genome data of Colletotrichum spp.</title>
        <authorList>
            <person name="Utami Y.D."/>
            <person name="Hiruma K."/>
        </authorList>
    </citation>
    <scope>NUCLEOTIDE SEQUENCE [LARGE SCALE GENOMIC DNA]</scope>
    <source>
        <strain evidence="3 4">MAFF 239500</strain>
    </source>
</reference>
<dbReference type="GeneID" id="73326893"/>
<dbReference type="Gene3D" id="3.40.50.1820">
    <property type="entry name" value="alpha/beta hydrolase"/>
    <property type="match status" value="1"/>
</dbReference>
<dbReference type="Proteomes" id="UP001055115">
    <property type="component" value="Unassembled WGS sequence"/>
</dbReference>
<protein>
    <submittedName>
        <fullName evidence="3">Polyketide transferase af380</fullName>
    </submittedName>
</protein>
<evidence type="ECO:0000313" key="3">
    <source>
        <dbReference type="EMBL" id="GKT45910.1"/>
    </source>
</evidence>
<evidence type="ECO:0000313" key="4">
    <source>
        <dbReference type="Proteomes" id="UP001055115"/>
    </source>
</evidence>
<dbReference type="InterPro" id="IPR029058">
    <property type="entry name" value="AB_hydrolase_fold"/>
</dbReference>
<proteinExistence type="inferred from homology"/>